<evidence type="ECO:0000313" key="2">
    <source>
        <dbReference type="EMBL" id="QEU75120.1"/>
    </source>
</evidence>
<dbReference type="Proteomes" id="UP000326178">
    <property type="component" value="Chromosome"/>
</dbReference>
<keyword evidence="3" id="KW-1185">Reference proteome</keyword>
<organism evidence="2 3">
    <name type="scientific">Streptomyces nitrosporeus</name>
    <dbReference type="NCBI Taxonomy" id="28894"/>
    <lineage>
        <taxon>Bacteria</taxon>
        <taxon>Bacillati</taxon>
        <taxon>Actinomycetota</taxon>
        <taxon>Actinomycetes</taxon>
        <taxon>Kitasatosporales</taxon>
        <taxon>Streptomycetaceae</taxon>
        <taxon>Streptomyces</taxon>
    </lineage>
</organism>
<evidence type="ECO:0000313" key="3">
    <source>
        <dbReference type="Proteomes" id="UP000326178"/>
    </source>
</evidence>
<proteinExistence type="predicted"/>
<feature type="compositionally biased region" description="Low complexity" evidence="1">
    <location>
        <begin position="22"/>
        <end position="37"/>
    </location>
</feature>
<dbReference type="AlphaFoldDB" id="A0A5J6FJL9"/>
<sequence>MNGLERARPAHVLPGEGGGVGELPKTAPGAGVAPEAGGRSGEPPRTARCRPVGRTCSSDALPAVGISDKGAVFAAAG</sequence>
<reference evidence="2 3" key="1">
    <citation type="submission" date="2017-09" db="EMBL/GenBank/DDBJ databases">
        <authorList>
            <person name="Lee N."/>
            <person name="Cho B.-K."/>
        </authorList>
    </citation>
    <scope>NUCLEOTIDE SEQUENCE [LARGE SCALE GENOMIC DNA]</scope>
    <source>
        <strain evidence="2 3">ATCC 12769</strain>
    </source>
</reference>
<dbReference type="KEGG" id="snk:CP967_26850"/>
<feature type="region of interest" description="Disordered" evidence="1">
    <location>
        <begin position="1"/>
        <end position="50"/>
    </location>
</feature>
<name>A0A5J6FJL9_9ACTN</name>
<evidence type="ECO:0000256" key="1">
    <source>
        <dbReference type="SAM" id="MobiDB-lite"/>
    </source>
</evidence>
<protein>
    <submittedName>
        <fullName evidence="2">Uncharacterized protein</fullName>
    </submittedName>
</protein>
<accession>A0A5J6FJL9</accession>
<gene>
    <name evidence="2" type="ORF">CP967_26850</name>
</gene>
<dbReference type="EMBL" id="CP023702">
    <property type="protein sequence ID" value="QEU75120.1"/>
    <property type="molecule type" value="Genomic_DNA"/>
</dbReference>